<dbReference type="Proteomes" id="UP000015241">
    <property type="component" value="Unassembled WGS sequence"/>
</dbReference>
<dbReference type="eggNOG" id="KOG1008">
    <property type="taxonomic scope" value="Eukaryota"/>
</dbReference>
<feature type="compositionally biased region" description="Polar residues" evidence="4">
    <location>
        <begin position="689"/>
        <end position="698"/>
    </location>
</feature>
<comment type="similarity">
    <text evidence="1">Belongs to the WD repeat mio family.</text>
</comment>
<dbReference type="Pfam" id="PF17034">
    <property type="entry name" value="zinc_ribbon_16"/>
    <property type="match status" value="1"/>
</dbReference>
<dbReference type="InterPro" id="IPR015943">
    <property type="entry name" value="WD40/YVTN_repeat-like_dom_sf"/>
</dbReference>
<proteinExistence type="inferred from homology"/>
<feature type="domain" description="GATOR2 complex protein MIO zinc-ribbon like" evidence="5">
    <location>
        <begin position="1038"/>
        <end position="1124"/>
    </location>
</feature>
<evidence type="ECO:0000256" key="1">
    <source>
        <dbReference type="ARBA" id="ARBA00009713"/>
    </source>
</evidence>
<keyword evidence="8" id="KW-1185">Reference proteome</keyword>
<feature type="compositionally biased region" description="Polar residues" evidence="4">
    <location>
        <begin position="525"/>
        <end position="535"/>
    </location>
</feature>
<dbReference type="CDD" id="cd16691">
    <property type="entry name" value="mRING-H2-C3H3C2_Mio"/>
    <property type="match status" value="1"/>
</dbReference>
<evidence type="ECO:0000256" key="2">
    <source>
        <dbReference type="ARBA" id="ARBA00022574"/>
    </source>
</evidence>
<feature type="compositionally biased region" description="Polar residues" evidence="4">
    <location>
        <begin position="468"/>
        <end position="479"/>
    </location>
</feature>
<dbReference type="InterPro" id="IPR031488">
    <property type="entry name" value="Zn_ribbon_mio"/>
</dbReference>
<dbReference type="InterPro" id="IPR037593">
    <property type="entry name" value="MIOS/Sea4"/>
</dbReference>
<dbReference type="PANTHER" id="PTHR16453">
    <property type="entry name" value="WD40 DOMAIN-CONTAINING PROTEIN MIO FAMILY MEMBER"/>
    <property type="match status" value="1"/>
</dbReference>
<name>S8E1G0_FOMSC</name>
<dbReference type="STRING" id="743788.S8E1G0"/>
<dbReference type="PANTHER" id="PTHR16453:SF9">
    <property type="entry name" value="GATOR COMPLEX PROTEIN MIOS"/>
    <property type="match status" value="1"/>
</dbReference>
<feature type="region of interest" description="Disordered" evidence="4">
    <location>
        <begin position="153"/>
        <end position="182"/>
    </location>
</feature>
<dbReference type="Gene3D" id="2.130.10.10">
    <property type="entry name" value="YVTN repeat-like/Quinoprotein amine dehydrogenase"/>
    <property type="match status" value="1"/>
</dbReference>
<protein>
    <submittedName>
        <fullName evidence="7">Uncharacterized protein</fullName>
    </submittedName>
</protein>
<keyword evidence="2" id="KW-0853">WD repeat</keyword>
<dbReference type="InParanoid" id="S8E1G0"/>
<dbReference type="EMBL" id="KE504178">
    <property type="protein sequence ID" value="EPS97183.1"/>
    <property type="molecule type" value="Genomic_DNA"/>
</dbReference>
<feature type="region of interest" description="Disordered" evidence="4">
    <location>
        <begin position="689"/>
        <end position="738"/>
    </location>
</feature>
<accession>S8E1G0</accession>
<dbReference type="InterPro" id="IPR036322">
    <property type="entry name" value="WD40_repeat_dom_sf"/>
</dbReference>
<sequence>MVAHNEKRLLWHPRRQDRFVVGGGSQITLYEWIPKSSEIKQVTAQQDLPHMRCFAWSPDPSLDDLIAVGHSSGKVDLLRLEATKQSKERILSSGPTVVLPVRNSRACNSLAFSAADPNYLAVGLDKVRGDHSVVIWDVHAAIPLLTFKGELSKHAPQHAPSSSRSTGQSQRDRDITPKSGPRIFQQHAPAETVSSVAFLPSSSNLLLAGISHRWLRLFDLRSPQDTPLSVASKVHVVVTDPFEPHRIGCFGDNVATIWDARRLTQPLLTFTEKDAGADGVRAKHGPEFTTMEFSNTRRGMLATLGKDAHHVRFWDLQQAEVVDASPDRTRSRDSSQSGKITRSWTNPSSILPSAWTGGGTSNPAPVVLPSSERRSQYHLILSDTRKTKNFTRPLASFSLVPSDRTHPLTSDVMVVNKEGDLELYAVHDTPKPTPWSSRGDLGVALSCSYRVFPGVRDLSPPPEPWNIQLHSSVPGSKAQSADRHAAKEESISRGRTAHTDMRSPPLFGRGDEEGFPALPVKTPASLPTSKPSRSRTYSPAALRHLQFEHSALARQQPRRHPAASDTIAPPSTMAETLSLNGGSPSEQYHHDHVHHGGKIKTERALQHLVEEDISMIMRQRVVRGYGLTSPFHNAMVARETSAEPALVELWRWLHNSHHILCNPSPRVEGFNFSCQGLLGIWEGFPSSNLRASNSTHTTPRVARRSMLPNTPLQSLTPLPDYSTKPPSRHSSRRRPHGGASEDFLAAITMLAERTELDTASWKPAVATSRLAQRHLGLQLVGLSLAEDDLMHAIKRWEKEGRHSQAACWLVFTDRSKSAVELLMRSEDESLHMMSGMLAALTPSSGGTTQNPELVEHCERLVVRLQDPYLRAMLTYLAVREWSEVLQEEALPLCERLAIAFQFLDDRDLGSYLHRVASRSSHDGNLEGLIVTGLTTAALDILQTYVDVTGDVQTAATLSSMTPAGAHDSRAERWLEAYRDLLDGWKLFHHRCQFDTDRGRVLQDAVQNEELVTYEWAPRQILLRCNYCNKSMDPTPLEATACPHCGRPLPRCSVCLMALSIVQDAARNAALIRAGSGDTLDDALVFCQTCRHGGHASHILQWFYGEDRRRSRGTCPVAACDCRCSDGF</sequence>
<feature type="compositionally biased region" description="Polar residues" evidence="4">
    <location>
        <begin position="159"/>
        <end position="169"/>
    </location>
</feature>
<gene>
    <name evidence="7" type="ORF">FOMPIDRAFT_1032070</name>
</gene>
<dbReference type="Pfam" id="PF21719">
    <property type="entry name" value="MIOS_a-sol"/>
    <property type="match status" value="1"/>
</dbReference>
<feature type="domain" description="MIOS-like alpha-solenoid" evidence="6">
    <location>
        <begin position="764"/>
        <end position="902"/>
    </location>
</feature>
<evidence type="ECO:0000256" key="4">
    <source>
        <dbReference type="SAM" id="MobiDB-lite"/>
    </source>
</evidence>
<dbReference type="HOGENOM" id="CLU_005843_0_0_1"/>
<evidence type="ECO:0000313" key="8">
    <source>
        <dbReference type="Proteomes" id="UP000015241"/>
    </source>
</evidence>
<feature type="region of interest" description="Disordered" evidence="4">
    <location>
        <begin position="462"/>
        <end position="535"/>
    </location>
</feature>
<organism evidence="7 8">
    <name type="scientific">Fomitopsis schrenkii</name>
    <name type="common">Brown rot fungus</name>
    <dbReference type="NCBI Taxonomy" id="2126942"/>
    <lineage>
        <taxon>Eukaryota</taxon>
        <taxon>Fungi</taxon>
        <taxon>Dikarya</taxon>
        <taxon>Basidiomycota</taxon>
        <taxon>Agaricomycotina</taxon>
        <taxon>Agaricomycetes</taxon>
        <taxon>Polyporales</taxon>
        <taxon>Fomitopsis</taxon>
    </lineage>
</organism>
<feature type="compositionally biased region" description="Basic residues" evidence="4">
    <location>
        <begin position="726"/>
        <end position="736"/>
    </location>
</feature>
<dbReference type="InterPro" id="IPR049092">
    <property type="entry name" value="MIOS_a-sol"/>
</dbReference>
<keyword evidence="3" id="KW-0677">Repeat</keyword>
<evidence type="ECO:0000313" key="7">
    <source>
        <dbReference type="EMBL" id="EPS97183.1"/>
    </source>
</evidence>
<feature type="compositionally biased region" description="Polar residues" evidence="4">
    <location>
        <begin position="334"/>
        <end position="345"/>
    </location>
</feature>
<reference evidence="7 8" key="1">
    <citation type="journal article" date="2012" name="Science">
        <title>The Paleozoic origin of enzymatic lignin decomposition reconstructed from 31 fungal genomes.</title>
        <authorList>
            <person name="Floudas D."/>
            <person name="Binder M."/>
            <person name="Riley R."/>
            <person name="Barry K."/>
            <person name="Blanchette R.A."/>
            <person name="Henrissat B."/>
            <person name="Martinez A.T."/>
            <person name="Otillar R."/>
            <person name="Spatafora J.W."/>
            <person name="Yadav J.S."/>
            <person name="Aerts A."/>
            <person name="Benoit I."/>
            <person name="Boyd A."/>
            <person name="Carlson A."/>
            <person name="Copeland A."/>
            <person name="Coutinho P.M."/>
            <person name="de Vries R.P."/>
            <person name="Ferreira P."/>
            <person name="Findley K."/>
            <person name="Foster B."/>
            <person name="Gaskell J."/>
            <person name="Glotzer D."/>
            <person name="Gorecki P."/>
            <person name="Heitman J."/>
            <person name="Hesse C."/>
            <person name="Hori C."/>
            <person name="Igarashi K."/>
            <person name="Jurgens J.A."/>
            <person name="Kallen N."/>
            <person name="Kersten P."/>
            <person name="Kohler A."/>
            <person name="Kuees U."/>
            <person name="Kumar T.K.A."/>
            <person name="Kuo A."/>
            <person name="LaButti K."/>
            <person name="Larrondo L.F."/>
            <person name="Lindquist E."/>
            <person name="Ling A."/>
            <person name="Lombard V."/>
            <person name="Lucas S."/>
            <person name="Lundell T."/>
            <person name="Martin R."/>
            <person name="McLaughlin D.J."/>
            <person name="Morgenstern I."/>
            <person name="Morin E."/>
            <person name="Murat C."/>
            <person name="Nagy L.G."/>
            <person name="Nolan M."/>
            <person name="Ohm R.A."/>
            <person name="Patyshakuliyeva A."/>
            <person name="Rokas A."/>
            <person name="Ruiz-Duenas F.J."/>
            <person name="Sabat G."/>
            <person name="Salamov A."/>
            <person name="Samejima M."/>
            <person name="Schmutz J."/>
            <person name="Slot J.C."/>
            <person name="St John F."/>
            <person name="Stenlid J."/>
            <person name="Sun H."/>
            <person name="Sun S."/>
            <person name="Syed K."/>
            <person name="Tsang A."/>
            <person name="Wiebenga A."/>
            <person name="Young D."/>
            <person name="Pisabarro A."/>
            <person name="Eastwood D.C."/>
            <person name="Martin F."/>
            <person name="Cullen D."/>
            <person name="Grigoriev I.V."/>
            <person name="Hibbett D.S."/>
        </authorList>
    </citation>
    <scope>NUCLEOTIDE SEQUENCE</scope>
    <source>
        <strain evidence="8">FP-58527</strain>
    </source>
</reference>
<evidence type="ECO:0000256" key="3">
    <source>
        <dbReference type="ARBA" id="ARBA00022737"/>
    </source>
</evidence>
<dbReference type="SUPFAM" id="SSF50978">
    <property type="entry name" value="WD40 repeat-like"/>
    <property type="match status" value="1"/>
</dbReference>
<dbReference type="OrthoDB" id="341486at2759"/>
<feature type="region of interest" description="Disordered" evidence="4">
    <location>
        <begin position="324"/>
        <end position="345"/>
    </location>
</feature>
<dbReference type="GO" id="GO:0005737">
    <property type="term" value="C:cytoplasm"/>
    <property type="evidence" value="ECO:0007669"/>
    <property type="project" value="TreeGrafter"/>
</dbReference>
<dbReference type="Pfam" id="PF21720">
    <property type="entry name" value="MIOS_WD40"/>
    <property type="match status" value="1"/>
</dbReference>
<evidence type="ECO:0000259" key="5">
    <source>
        <dbReference type="Pfam" id="PF17034"/>
    </source>
</evidence>
<feature type="compositionally biased region" description="Basic and acidic residues" evidence="4">
    <location>
        <begin position="480"/>
        <end position="501"/>
    </location>
</feature>
<evidence type="ECO:0000259" key="6">
    <source>
        <dbReference type="Pfam" id="PF21719"/>
    </source>
</evidence>
<feature type="compositionally biased region" description="Polar residues" evidence="4">
    <location>
        <begin position="707"/>
        <end position="716"/>
    </location>
</feature>
<dbReference type="GO" id="GO:1904263">
    <property type="term" value="P:positive regulation of TORC1 signaling"/>
    <property type="evidence" value="ECO:0007669"/>
    <property type="project" value="TreeGrafter"/>
</dbReference>
<dbReference type="AlphaFoldDB" id="S8E1G0"/>